<comment type="caution">
    <text evidence="1">The sequence shown here is derived from an EMBL/GenBank/DDBJ whole genome shotgun (WGS) entry which is preliminary data.</text>
</comment>
<accession>A0A934NKC9</accession>
<proteinExistence type="predicted"/>
<keyword evidence="2" id="KW-1185">Reference proteome</keyword>
<dbReference type="AlphaFoldDB" id="A0A934NKC9"/>
<protein>
    <submittedName>
        <fullName evidence="1">Uncharacterized protein</fullName>
    </submittedName>
</protein>
<dbReference type="RefSeq" id="WP_199597521.1">
    <property type="nucleotide sequence ID" value="NZ_JAEHJZ010000007.1"/>
</dbReference>
<sequence length="176" mass="20024">MERKGYVNIGYRLADEKGMLLFDGIIALQGEGPFKVVPSICDATKDPILATTPVDKGMIERRNEYLNILINDSKKVVGILTDDEHNNNWLKLPPQIAIYPENYVHKKLNVSRSIFQINNGAAGDPYYGQEILSWSKHTQSFSVENTLCLFYVDADNITMKVYNPDILNLIDEMKLR</sequence>
<name>A0A934NKC9_9FLAO</name>
<dbReference type="Proteomes" id="UP000662373">
    <property type="component" value="Unassembled WGS sequence"/>
</dbReference>
<evidence type="ECO:0000313" key="1">
    <source>
        <dbReference type="EMBL" id="MBJ7879932.1"/>
    </source>
</evidence>
<organism evidence="1 2">
    <name type="scientific">Gelidibacter salicanalis</name>
    <dbReference type="NCBI Taxonomy" id="291193"/>
    <lineage>
        <taxon>Bacteria</taxon>
        <taxon>Pseudomonadati</taxon>
        <taxon>Bacteroidota</taxon>
        <taxon>Flavobacteriia</taxon>
        <taxon>Flavobacteriales</taxon>
        <taxon>Flavobacteriaceae</taxon>
        <taxon>Gelidibacter</taxon>
    </lineage>
</organism>
<evidence type="ECO:0000313" key="2">
    <source>
        <dbReference type="Proteomes" id="UP000662373"/>
    </source>
</evidence>
<reference evidence="1 2" key="1">
    <citation type="submission" date="2020-09" db="EMBL/GenBank/DDBJ databases">
        <title>Draft genome of Gelidibacter salicanalis PAMC21136.</title>
        <authorList>
            <person name="Park H."/>
        </authorList>
    </citation>
    <scope>NUCLEOTIDE SEQUENCE [LARGE SCALE GENOMIC DNA]</scope>
    <source>
        <strain evidence="1 2">PAMC21136</strain>
    </source>
</reference>
<gene>
    <name evidence="1" type="ORF">JEM65_04575</name>
</gene>
<dbReference type="EMBL" id="JAEHJZ010000007">
    <property type="protein sequence ID" value="MBJ7879932.1"/>
    <property type="molecule type" value="Genomic_DNA"/>
</dbReference>